<dbReference type="STRING" id="53444.AYR59_04345"/>
<keyword evidence="3" id="KW-0963">Cytoplasm</keyword>
<dbReference type="Proteomes" id="UP000051565">
    <property type="component" value="Unassembled WGS sequence"/>
</dbReference>
<protein>
    <recommendedName>
        <fullName evidence="10">Cell division initiation protein</fullName>
    </recommendedName>
</protein>
<dbReference type="InterPro" id="IPR019933">
    <property type="entry name" value="DivIVA_domain"/>
</dbReference>
<dbReference type="Pfam" id="PF05103">
    <property type="entry name" value="DivIVA"/>
    <property type="match status" value="1"/>
</dbReference>
<evidence type="ECO:0000256" key="7">
    <source>
        <dbReference type="SAM" id="Coils"/>
    </source>
</evidence>
<evidence type="ECO:0000256" key="5">
    <source>
        <dbReference type="ARBA" id="ARBA00023054"/>
    </source>
</evidence>
<dbReference type="EMBL" id="JQBT01000035">
    <property type="protein sequence ID" value="KRN78358.1"/>
    <property type="molecule type" value="Genomic_DNA"/>
</dbReference>
<evidence type="ECO:0000256" key="4">
    <source>
        <dbReference type="ARBA" id="ARBA00022618"/>
    </source>
</evidence>
<proteinExistence type="inferred from homology"/>
<dbReference type="GO" id="GO:0051301">
    <property type="term" value="P:cell division"/>
    <property type="evidence" value="ECO:0007669"/>
    <property type="project" value="UniProtKB-KW"/>
</dbReference>
<gene>
    <name evidence="8" type="ORF">IV52_GL001296</name>
</gene>
<sequence>MVLSAEDIHNKKFSTKMRGYNIDEVNDFLDQITKDYQILKDNNQELTNSLKKTKEELSYYDDLKGSLNQSILVAQEAADRVKKQADEDAEQTFAAAQNKANQLVNNATREADRVIVDGSKKAAALAISTNDFRANIKTFREKMIGMLQSQLDFANNSEWAQLLDGADFENFDDIKEIVSGLDKQENDSVDFDDNEISANASHGKFEHPTVLIFPNGEIRSL</sequence>
<dbReference type="GO" id="GO:0005737">
    <property type="term" value="C:cytoplasm"/>
    <property type="evidence" value="ECO:0007669"/>
    <property type="project" value="UniProtKB-SubCell"/>
</dbReference>
<evidence type="ECO:0000313" key="9">
    <source>
        <dbReference type="Proteomes" id="UP000051565"/>
    </source>
</evidence>
<reference evidence="8 9" key="1">
    <citation type="journal article" date="2015" name="Genome Announc.">
        <title>Expanding the biotechnology potential of lactobacilli through comparative genomics of 213 strains and associated genera.</title>
        <authorList>
            <person name="Sun Z."/>
            <person name="Harris H.M."/>
            <person name="McCann A."/>
            <person name="Guo C."/>
            <person name="Argimon S."/>
            <person name="Zhang W."/>
            <person name="Yang X."/>
            <person name="Jeffery I.B."/>
            <person name="Cooney J.C."/>
            <person name="Kagawa T.F."/>
            <person name="Liu W."/>
            <person name="Song Y."/>
            <person name="Salvetti E."/>
            <person name="Wrobel A."/>
            <person name="Rasinkangas P."/>
            <person name="Parkhill J."/>
            <person name="Rea M.C."/>
            <person name="O'Sullivan O."/>
            <person name="Ritari J."/>
            <person name="Douillard F.P."/>
            <person name="Paul Ross R."/>
            <person name="Yang R."/>
            <person name="Briner A.E."/>
            <person name="Felis G.E."/>
            <person name="de Vos W.M."/>
            <person name="Barrangou R."/>
            <person name="Klaenhammer T.R."/>
            <person name="Caufield P.W."/>
            <person name="Cui Y."/>
            <person name="Zhang H."/>
            <person name="O'Toole P.W."/>
        </authorList>
    </citation>
    <scope>NUCLEOTIDE SEQUENCE [LARGE SCALE GENOMIC DNA]</scope>
    <source>
        <strain evidence="8 9">DSM 20690</strain>
    </source>
</reference>
<organism evidence="8 9">
    <name type="scientific">Fructilactobacillus lindneri DSM 20690 = JCM 11027</name>
    <dbReference type="NCBI Taxonomy" id="1122148"/>
    <lineage>
        <taxon>Bacteria</taxon>
        <taxon>Bacillati</taxon>
        <taxon>Bacillota</taxon>
        <taxon>Bacilli</taxon>
        <taxon>Lactobacillales</taxon>
        <taxon>Lactobacillaceae</taxon>
        <taxon>Fructilactobacillus</taxon>
    </lineage>
</organism>
<evidence type="ECO:0000313" key="8">
    <source>
        <dbReference type="EMBL" id="KRN78358.1"/>
    </source>
</evidence>
<dbReference type="PANTHER" id="PTHR35794">
    <property type="entry name" value="CELL DIVISION PROTEIN DIVIVA"/>
    <property type="match status" value="1"/>
</dbReference>
<dbReference type="InterPro" id="IPR007793">
    <property type="entry name" value="DivIVA_fam"/>
</dbReference>
<evidence type="ECO:0008006" key="10">
    <source>
        <dbReference type="Google" id="ProtNLM"/>
    </source>
</evidence>
<dbReference type="PATRIC" id="fig|1122148.6.peg.1332"/>
<evidence type="ECO:0000256" key="6">
    <source>
        <dbReference type="ARBA" id="ARBA00023306"/>
    </source>
</evidence>
<keyword evidence="5 7" id="KW-0175">Coiled coil</keyword>
<evidence type="ECO:0000256" key="3">
    <source>
        <dbReference type="ARBA" id="ARBA00022490"/>
    </source>
</evidence>
<dbReference type="Gene3D" id="6.10.250.660">
    <property type="match status" value="1"/>
</dbReference>
<feature type="coiled-coil region" evidence="7">
    <location>
        <begin position="29"/>
        <end position="56"/>
    </location>
</feature>
<comment type="caution">
    <text evidence="8">The sequence shown here is derived from an EMBL/GenBank/DDBJ whole genome shotgun (WGS) entry which is preliminary data.</text>
</comment>
<evidence type="ECO:0000256" key="2">
    <source>
        <dbReference type="ARBA" id="ARBA00009008"/>
    </source>
</evidence>
<keyword evidence="6" id="KW-0131">Cell cycle</keyword>
<comment type="similarity">
    <text evidence="2">Belongs to the DivIVA family.</text>
</comment>
<name>A0A0R2JR61_9LACO</name>
<dbReference type="GeneID" id="61250112"/>
<evidence type="ECO:0000256" key="1">
    <source>
        <dbReference type="ARBA" id="ARBA00004496"/>
    </source>
</evidence>
<accession>A0A0R2JR61</accession>
<dbReference type="NCBIfam" id="TIGR03544">
    <property type="entry name" value="DivI1A_domain"/>
    <property type="match status" value="1"/>
</dbReference>
<dbReference type="RefSeq" id="WP_054646686.1">
    <property type="nucleotide sequence ID" value="NZ_FUXS01000005.1"/>
</dbReference>
<dbReference type="OrthoDB" id="9815492at2"/>
<comment type="subcellular location">
    <subcellularLocation>
        <location evidence="1">Cytoplasm</location>
    </subcellularLocation>
</comment>
<dbReference type="PANTHER" id="PTHR35794:SF2">
    <property type="entry name" value="CELL DIVISION PROTEIN DIVIVA"/>
    <property type="match status" value="1"/>
</dbReference>
<dbReference type="AlphaFoldDB" id="A0A0R2JR61"/>
<keyword evidence="4" id="KW-0132">Cell division</keyword>
<keyword evidence="9" id="KW-1185">Reference proteome</keyword>